<dbReference type="FunFam" id="1.10.10.10:FF:000001">
    <property type="entry name" value="LysR family transcriptional regulator"/>
    <property type="match status" value="1"/>
</dbReference>
<dbReference type="GO" id="GO:0003700">
    <property type="term" value="F:DNA-binding transcription factor activity"/>
    <property type="evidence" value="ECO:0007669"/>
    <property type="project" value="InterPro"/>
</dbReference>
<evidence type="ECO:0000256" key="3">
    <source>
        <dbReference type="ARBA" id="ARBA00023125"/>
    </source>
</evidence>
<dbReference type="InterPro" id="IPR050950">
    <property type="entry name" value="HTH-type_LysR_regulators"/>
</dbReference>
<sequence>MNISLRQLKAFLGVAESANFTKTAQHLHLSQAGLSATIRELESQLNTRLFERTTRAVVLTEAGRVFLPTAALIARELSDAALRLRDMERQDIATLRVGFTPLMASAIVPDTLLRFAATHPQVEVEVVDGSPVEIQQAVENGGLDAAFGAFFAKVSGLRREAIIPSHLAAVYASDRTAHAADTGSGDMPWQALNDQPLICLTPESPVQSLTEEALFRHKLNIARRTTVQHLETAIAMAEKGFGIAIIPSFAQSACLRYAVHCRPLVPAVSFDFYVITRAGAVPSPTLTAFVTTFEQVVAELPKPSAG</sequence>
<dbReference type="InterPro" id="IPR036388">
    <property type="entry name" value="WH-like_DNA-bd_sf"/>
</dbReference>
<dbReference type="GO" id="GO:0005829">
    <property type="term" value="C:cytosol"/>
    <property type="evidence" value="ECO:0007669"/>
    <property type="project" value="TreeGrafter"/>
</dbReference>
<dbReference type="SUPFAM" id="SSF46785">
    <property type="entry name" value="Winged helix' DNA-binding domain"/>
    <property type="match status" value="1"/>
</dbReference>
<proteinExistence type="inferred from homology"/>
<evidence type="ECO:0000313" key="6">
    <source>
        <dbReference type="EMBL" id="NYE83634.1"/>
    </source>
</evidence>
<comment type="caution">
    <text evidence="6">The sequence shown here is derived from an EMBL/GenBank/DDBJ whole genome shotgun (WGS) entry which is preliminary data.</text>
</comment>
<dbReference type="EMBL" id="JACBYR010000001">
    <property type="protein sequence ID" value="NYE83634.1"/>
    <property type="molecule type" value="Genomic_DNA"/>
</dbReference>
<dbReference type="Proteomes" id="UP000542125">
    <property type="component" value="Unassembled WGS sequence"/>
</dbReference>
<dbReference type="Pfam" id="PF00126">
    <property type="entry name" value="HTH_1"/>
    <property type="match status" value="1"/>
</dbReference>
<accession>A0A7Y9IVC4</accession>
<organism evidence="6 7">
    <name type="scientific">Pigmentiphaga litoralis</name>
    <dbReference type="NCBI Taxonomy" id="516702"/>
    <lineage>
        <taxon>Bacteria</taxon>
        <taxon>Pseudomonadati</taxon>
        <taxon>Pseudomonadota</taxon>
        <taxon>Betaproteobacteria</taxon>
        <taxon>Burkholderiales</taxon>
        <taxon>Alcaligenaceae</taxon>
        <taxon>Pigmentiphaga</taxon>
    </lineage>
</organism>
<dbReference type="Gene3D" id="1.10.10.10">
    <property type="entry name" value="Winged helix-like DNA-binding domain superfamily/Winged helix DNA-binding domain"/>
    <property type="match status" value="1"/>
</dbReference>
<dbReference type="RefSeq" id="WP_179587416.1">
    <property type="nucleotide sequence ID" value="NZ_JACBYR010000001.1"/>
</dbReference>
<evidence type="ECO:0000256" key="2">
    <source>
        <dbReference type="ARBA" id="ARBA00023015"/>
    </source>
</evidence>
<dbReference type="PANTHER" id="PTHR30419:SF8">
    <property type="entry name" value="NITROGEN ASSIMILATION TRANSCRIPTIONAL ACTIVATOR-RELATED"/>
    <property type="match status" value="1"/>
</dbReference>
<dbReference type="PROSITE" id="PS50931">
    <property type="entry name" value="HTH_LYSR"/>
    <property type="match status" value="1"/>
</dbReference>
<dbReference type="PANTHER" id="PTHR30419">
    <property type="entry name" value="HTH-TYPE TRANSCRIPTIONAL REGULATOR YBHD"/>
    <property type="match status" value="1"/>
</dbReference>
<dbReference type="AlphaFoldDB" id="A0A7Y9IVC4"/>
<protein>
    <submittedName>
        <fullName evidence="6">DNA-binding transcriptional LysR family regulator</fullName>
    </submittedName>
</protein>
<dbReference type="Gene3D" id="3.40.190.290">
    <property type="match status" value="1"/>
</dbReference>
<evidence type="ECO:0000259" key="5">
    <source>
        <dbReference type="PROSITE" id="PS50931"/>
    </source>
</evidence>
<dbReference type="Pfam" id="PF03466">
    <property type="entry name" value="LysR_substrate"/>
    <property type="match status" value="1"/>
</dbReference>
<evidence type="ECO:0000256" key="1">
    <source>
        <dbReference type="ARBA" id="ARBA00009437"/>
    </source>
</evidence>
<dbReference type="GO" id="GO:0003677">
    <property type="term" value="F:DNA binding"/>
    <property type="evidence" value="ECO:0007669"/>
    <property type="project" value="UniProtKB-KW"/>
</dbReference>
<keyword evidence="2" id="KW-0805">Transcription regulation</keyword>
<comment type="similarity">
    <text evidence="1">Belongs to the LysR transcriptional regulatory family.</text>
</comment>
<keyword evidence="4" id="KW-0804">Transcription</keyword>
<gene>
    <name evidence="6" type="ORF">FHW18_002905</name>
</gene>
<evidence type="ECO:0000313" key="7">
    <source>
        <dbReference type="Proteomes" id="UP000542125"/>
    </source>
</evidence>
<keyword evidence="3 6" id="KW-0238">DNA-binding</keyword>
<dbReference type="SUPFAM" id="SSF53850">
    <property type="entry name" value="Periplasmic binding protein-like II"/>
    <property type="match status" value="1"/>
</dbReference>
<dbReference type="InterPro" id="IPR005119">
    <property type="entry name" value="LysR_subst-bd"/>
</dbReference>
<evidence type="ECO:0000256" key="4">
    <source>
        <dbReference type="ARBA" id="ARBA00023163"/>
    </source>
</evidence>
<keyword evidence="7" id="KW-1185">Reference proteome</keyword>
<dbReference type="InterPro" id="IPR036390">
    <property type="entry name" value="WH_DNA-bd_sf"/>
</dbReference>
<name>A0A7Y9IVC4_9BURK</name>
<dbReference type="PRINTS" id="PR00039">
    <property type="entry name" value="HTHLYSR"/>
</dbReference>
<reference evidence="6 7" key="1">
    <citation type="submission" date="2020-07" db="EMBL/GenBank/DDBJ databases">
        <title>Genomic Encyclopedia of Type Strains, Phase IV (KMG-V): Genome sequencing to study the core and pangenomes of soil and plant-associated prokaryotes.</title>
        <authorList>
            <person name="Whitman W."/>
        </authorList>
    </citation>
    <scope>NUCLEOTIDE SEQUENCE [LARGE SCALE GENOMIC DNA]</scope>
    <source>
        <strain evidence="6 7">SAS40</strain>
    </source>
</reference>
<feature type="domain" description="HTH lysR-type" evidence="5">
    <location>
        <begin position="3"/>
        <end position="60"/>
    </location>
</feature>
<dbReference type="InterPro" id="IPR000847">
    <property type="entry name" value="LysR_HTH_N"/>
</dbReference>